<evidence type="ECO:0000313" key="1">
    <source>
        <dbReference type="EMBL" id="MCP9199246.1"/>
    </source>
</evidence>
<reference evidence="1" key="1">
    <citation type="submission" date="2022-07" db="EMBL/GenBank/DDBJ databases">
        <title>Gramela sediminis sp. nov., isolated from deep-sea sediment of the Indian Ocean.</title>
        <authorList>
            <person name="Shi H."/>
        </authorList>
    </citation>
    <scope>NUCLEOTIDE SEQUENCE</scope>
    <source>
        <strain evidence="1">GC03-9</strain>
    </source>
</reference>
<dbReference type="Proteomes" id="UP001155280">
    <property type="component" value="Unassembled WGS sequence"/>
</dbReference>
<organism evidence="1 2">
    <name type="scientific">Christiangramia oceanisediminis</name>
    <dbReference type="NCBI Taxonomy" id="2920386"/>
    <lineage>
        <taxon>Bacteria</taxon>
        <taxon>Pseudomonadati</taxon>
        <taxon>Bacteroidota</taxon>
        <taxon>Flavobacteriia</taxon>
        <taxon>Flavobacteriales</taxon>
        <taxon>Flavobacteriaceae</taxon>
        <taxon>Christiangramia</taxon>
    </lineage>
</organism>
<dbReference type="RefSeq" id="WP_241549551.1">
    <property type="nucleotide sequence ID" value="NZ_JANCNS010000001.1"/>
</dbReference>
<comment type="caution">
    <text evidence="1">The sequence shown here is derived from an EMBL/GenBank/DDBJ whole genome shotgun (WGS) entry which is preliminary data.</text>
</comment>
<protein>
    <submittedName>
        <fullName evidence="1">DUF6527 family protein</fullName>
    </submittedName>
</protein>
<gene>
    <name evidence="1" type="ORF">MKO06_04960</name>
</gene>
<dbReference type="AlphaFoldDB" id="A0A9X2KXD1"/>
<dbReference type="EMBL" id="JANCNS010000001">
    <property type="protein sequence ID" value="MCP9199246.1"/>
    <property type="molecule type" value="Genomic_DNA"/>
</dbReference>
<evidence type="ECO:0000313" key="2">
    <source>
        <dbReference type="Proteomes" id="UP001155280"/>
    </source>
</evidence>
<dbReference type="Pfam" id="PF20137">
    <property type="entry name" value="BubE"/>
    <property type="match status" value="1"/>
</dbReference>
<keyword evidence="2" id="KW-1185">Reference proteome</keyword>
<sequence>MILKHSFVEYIPEDIKEDKLYVSVENEIIVHKCCCGCGEKVFLPLSPVDWKFIFDGESITIDPSIGNWGMACKSHYWIKNGKIVWSNNWNQDQIDDCRINETVEHQRYFNSKKISFWSRIISFFKSNN</sequence>
<name>A0A9X2KXD1_9FLAO</name>
<proteinExistence type="predicted"/>
<accession>A0A9X2KXD1</accession>
<dbReference type="InterPro" id="IPR045384">
    <property type="entry name" value="DUF6527"/>
</dbReference>